<evidence type="ECO:0000313" key="2">
    <source>
        <dbReference type="EMBL" id="WLQ67247.1"/>
    </source>
</evidence>
<organism evidence="2 3">
    <name type="scientific">Streptomyces glycanivorans</name>
    <dbReference type="NCBI Taxonomy" id="3033808"/>
    <lineage>
        <taxon>Bacteria</taxon>
        <taxon>Bacillati</taxon>
        <taxon>Actinomycetota</taxon>
        <taxon>Actinomycetes</taxon>
        <taxon>Kitasatosporales</taxon>
        <taxon>Streptomycetaceae</taxon>
        <taxon>Streptomyces</taxon>
    </lineage>
</organism>
<evidence type="ECO:0000313" key="3">
    <source>
        <dbReference type="Proteomes" id="UP001224433"/>
    </source>
</evidence>
<dbReference type="RefSeq" id="WP_306104470.1">
    <property type="nucleotide sequence ID" value="NZ_CP120983.1"/>
</dbReference>
<feature type="domain" description="NAD(P)-binding" evidence="1">
    <location>
        <begin position="6"/>
        <end position="178"/>
    </location>
</feature>
<dbReference type="PANTHER" id="PTHR43162:SF1">
    <property type="entry name" value="PRESTALK A DIFFERENTIATION PROTEIN A"/>
    <property type="match status" value="1"/>
</dbReference>
<proteinExistence type="predicted"/>
<dbReference type="SUPFAM" id="SSF51735">
    <property type="entry name" value="NAD(P)-binding Rossmann-fold domains"/>
    <property type="match status" value="1"/>
</dbReference>
<dbReference type="Proteomes" id="UP001224433">
    <property type="component" value="Chromosome"/>
</dbReference>
<dbReference type="InterPro" id="IPR051604">
    <property type="entry name" value="Ergot_Alk_Oxidoreductase"/>
</dbReference>
<reference evidence="2 3" key="1">
    <citation type="submission" date="2023-03" db="EMBL/GenBank/DDBJ databases">
        <title>Isolation and description of six Streptomyces strains from soil environments, able to metabolize different microbial glucans.</title>
        <authorList>
            <person name="Widen T."/>
            <person name="Larsbrink J."/>
        </authorList>
    </citation>
    <scope>NUCLEOTIDE SEQUENCE [LARGE SCALE GENOMIC DNA]</scope>
    <source>
        <strain evidence="2 3">Alt3</strain>
    </source>
</reference>
<dbReference type="PANTHER" id="PTHR43162">
    <property type="match status" value="1"/>
</dbReference>
<keyword evidence="3" id="KW-1185">Reference proteome</keyword>
<evidence type="ECO:0000259" key="1">
    <source>
        <dbReference type="Pfam" id="PF13460"/>
    </source>
</evidence>
<gene>
    <name evidence="2" type="ORF">P8A20_28335</name>
</gene>
<name>A0ABY9JHQ0_9ACTN</name>
<protein>
    <submittedName>
        <fullName evidence="2">NAD(P)H-binding protein</fullName>
    </submittedName>
</protein>
<dbReference type="Gene3D" id="3.90.25.10">
    <property type="entry name" value="UDP-galactose 4-epimerase, domain 1"/>
    <property type="match status" value="1"/>
</dbReference>
<sequence length="282" mass="29958">MILVTGATGTVGREVARQLAADHAVRLMSRAPARPAVPGPRVENAVADFARPDELAGALSGVRAAFLVTGHPVEPHDERFLEAAVAQGVSHVVKLSAAVVADETDDFLTSRQRAMEEAVRSCGIAWTLLRPRAFMSNTLSWADPIERDGTVGALYGSTPNAPVDPRDVARVAVRALTESGHAGRTYTLAGPEELSAHAQARILGDVLGRPLRFREWTVREARAYLARGHPPPVVEALLERAALQAGGGKDLRGDALAPLTGRAAGTFRGWANDHAHCFPGSR</sequence>
<dbReference type="Pfam" id="PF13460">
    <property type="entry name" value="NAD_binding_10"/>
    <property type="match status" value="1"/>
</dbReference>
<dbReference type="InterPro" id="IPR036291">
    <property type="entry name" value="NAD(P)-bd_dom_sf"/>
</dbReference>
<dbReference type="EMBL" id="CP120983">
    <property type="protein sequence ID" value="WLQ67247.1"/>
    <property type="molecule type" value="Genomic_DNA"/>
</dbReference>
<accession>A0ABY9JHQ0</accession>
<dbReference type="Gene3D" id="3.40.50.720">
    <property type="entry name" value="NAD(P)-binding Rossmann-like Domain"/>
    <property type="match status" value="1"/>
</dbReference>
<dbReference type="InterPro" id="IPR016040">
    <property type="entry name" value="NAD(P)-bd_dom"/>
</dbReference>